<proteinExistence type="predicted"/>
<evidence type="ECO:0000256" key="3">
    <source>
        <dbReference type="ARBA" id="ARBA00004593"/>
    </source>
</evidence>
<dbReference type="SUPFAM" id="SSF82671">
    <property type="entry name" value="SEA domain"/>
    <property type="match status" value="1"/>
</dbReference>
<feature type="chain" id="PRO_5044799596" description="Interphotoreceptor matrix proteoglycan 1" evidence="18">
    <location>
        <begin position="18"/>
        <end position="787"/>
    </location>
</feature>
<keyword evidence="9" id="KW-0730">Sialic acid</keyword>
<dbReference type="Proteomes" id="UP001557470">
    <property type="component" value="Unassembled WGS sequence"/>
</dbReference>
<dbReference type="InterPro" id="IPR000082">
    <property type="entry name" value="SEA_dom"/>
</dbReference>
<feature type="domain" description="SEA" evidence="19">
    <location>
        <begin position="694"/>
        <end position="787"/>
    </location>
</feature>
<evidence type="ECO:0000256" key="6">
    <source>
        <dbReference type="ARBA" id="ARBA00022674"/>
    </source>
</evidence>
<evidence type="ECO:0000256" key="8">
    <source>
        <dbReference type="ARBA" id="ARBA00022737"/>
    </source>
</evidence>
<feature type="region of interest" description="Disordered" evidence="17">
    <location>
        <begin position="579"/>
        <end position="678"/>
    </location>
</feature>
<feature type="compositionally biased region" description="Basic and acidic residues" evidence="17">
    <location>
        <begin position="618"/>
        <end position="634"/>
    </location>
</feature>
<feature type="signal peptide" evidence="18">
    <location>
        <begin position="1"/>
        <end position="17"/>
    </location>
</feature>
<evidence type="ECO:0000256" key="12">
    <source>
        <dbReference type="ARBA" id="ARBA00023273"/>
    </source>
</evidence>
<gene>
    <name evidence="20" type="ORF">UPYG_G00226790</name>
</gene>
<dbReference type="GO" id="GO:0008201">
    <property type="term" value="F:heparin binding"/>
    <property type="evidence" value="ECO:0007669"/>
    <property type="project" value="UniProtKB-KW"/>
</dbReference>
<feature type="compositionally biased region" description="Acidic residues" evidence="17">
    <location>
        <begin position="592"/>
        <end position="603"/>
    </location>
</feature>
<evidence type="ECO:0000313" key="20">
    <source>
        <dbReference type="EMBL" id="KAL0969388.1"/>
    </source>
</evidence>
<dbReference type="Pfam" id="PF01390">
    <property type="entry name" value="SEA"/>
    <property type="match status" value="1"/>
</dbReference>
<dbReference type="PROSITE" id="PS50024">
    <property type="entry name" value="SEA"/>
    <property type="match status" value="1"/>
</dbReference>
<keyword evidence="21" id="KW-1185">Reference proteome</keyword>
<dbReference type="AlphaFoldDB" id="A0ABD0X335"/>
<accession>A0ABD0X335</accession>
<evidence type="ECO:0000256" key="15">
    <source>
        <dbReference type="ARBA" id="ARBA00042018"/>
    </source>
</evidence>
<evidence type="ECO:0000256" key="1">
    <source>
        <dbReference type="ARBA" id="ARBA00004437"/>
    </source>
</evidence>
<evidence type="ECO:0000256" key="9">
    <source>
        <dbReference type="ARBA" id="ARBA00022981"/>
    </source>
</evidence>
<comment type="function">
    <text evidence="16">Chondroitin sulfate-, heparin- and hyaluronan-binding protein. May serve to form a basic macromolecular scaffold comprising the insoluble interphotoreceptor matrix.</text>
</comment>
<dbReference type="GO" id="GO:0001750">
    <property type="term" value="C:photoreceptor outer segment"/>
    <property type="evidence" value="ECO:0007669"/>
    <property type="project" value="UniProtKB-SubCell"/>
</dbReference>
<evidence type="ECO:0000256" key="16">
    <source>
        <dbReference type="ARBA" id="ARBA00045407"/>
    </source>
</evidence>
<keyword evidence="5" id="KW-0272">Extracellular matrix</keyword>
<feature type="compositionally biased region" description="Polar residues" evidence="17">
    <location>
        <begin position="579"/>
        <end position="591"/>
    </location>
</feature>
<keyword evidence="12" id="KW-0966">Cell projection</keyword>
<feature type="region of interest" description="Disordered" evidence="17">
    <location>
        <begin position="435"/>
        <end position="467"/>
    </location>
</feature>
<dbReference type="InterPro" id="IPR036364">
    <property type="entry name" value="SEA_dom_sf"/>
</dbReference>
<feature type="compositionally biased region" description="Acidic residues" evidence="17">
    <location>
        <begin position="635"/>
        <end position="654"/>
    </location>
</feature>
<keyword evidence="4" id="KW-0964">Secreted</keyword>
<evidence type="ECO:0000259" key="19">
    <source>
        <dbReference type="PROSITE" id="PS50024"/>
    </source>
</evidence>
<dbReference type="GO" id="GO:0001917">
    <property type="term" value="C:photoreceptor inner segment"/>
    <property type="evidence" value="ECO:0007669"/>
    <property type="project" value="UniProtKB-SubCell"/>
</dbReference>
<evidence type="ECO:0000256" key="14">
    <source>
        <dbReference type="ARBA" id="ARBA00040753"/>
    </source>
</evidence>
<keyword evidence="7 18" id="KW-0732">Signal</keyword>
<keyword evidence="11" id="KW-0325">Glycoprotein</keyword>
<sequence length="787" mass="88192">MHLRTGLFLTLFLFTLAAPRIKDLRVQDLSGIREVKYRHFLERRVKHNTIVKTIQELDKHRSKRSTFFTTGVKICPQEKMKDVLSSHRVYYKLRVCQEAIWEAFRIFLDRVPNSEEYKHWTYACQHGSLCLDEVAMNFSRTQEHIDMVARRVSEQKNIHEESKLSTPEGTATVKCEKTPSDLFTIPTDAEDHPASLVPQEVMLEEQVVEFSVTIAEPGYSDLILSDPTAPQFYDVTRNLHNMMVHVFEKLPGFKDLRILGFRLVELRSDDVSVRYAVVFQTNGEGHDEETVVTLEPGTGTVVYTNGQRLKDMVSKALSKETSLPVDIHTLSFEPDPIGSLHGELEATTFGTVLEEGIWHDKDFIPSVSVGVLEASTDTPGDLMVVPSSDSVTDSLIEASTASHKTETAPEEVTLSLFSEEVKKKVVDVTEKTIEEKQPEEQSLEKKTKVDETAVDSRKETTDLKESAEDSTEKILDIVEPPVVVTEKTVNKAESVDKTVKEGDLVVDGTKEMLDVKETAVDAKAEKLDIVETEDNVAESFPTVEPKGDEGPATTEVALEDRPEGDNYIYTNTEPLDVETFTNAIQSPTMPSSEDDNIQAEAEEVPSASILPVDPGASEGRETPQEDESREKDMDISNDDMQEDVDVEQVEEDGTENANNLDESGSGFEGPIESTAPPALRHMNTPLMATKEKAKEMVVFFSLRVTNMMFSEDLFDKSSPEYRSLENTFLELNQFSEAGDSPNPGASHSRTGRQRTLASIPVFPYWNHFFHASESVTYFFTNLTGNNF</sequence>
<evidence type="ECO:0000256" key="10">
    <source>
        <dbReference type="ARBA" id="ARBA00023170"/>
    </source>
</evidence>
<evidence type="ECO:0000256" key="13">
    <source>
        <dbReference type="ARBA" id="ARBA00023290"/>
    </source>
</evidence>
<reference evidence="20 21" key="1">
    <citation type="submission" date="2024-06" db="EMBL/GenBank/DDBJ databases">
        <authorList>
            <person name="Pan Q."/>
            <person name="Wen M."/>
            <person name="Jouanno E."/>
            <person name="Zahm M."/>
            <person name="Klopp C."/>
            <person name="Cabau C."/>
            <person name="Louis A."/>
            <person name="Berthelot C."/>
            <person name="Parey E."/>
            <person name="Roest Crollius H."/>
            <person name="Montfort J."/>
            <person name="Robinson-Rechavi M."/>
            <person name="Bouchez O."/>
            <person name="Lampietro C."/>
            <person name="Lopez Roques C."/>
            <person name="Donnadieu C."/>
            <person name="Postlethwait J."/>
            <person name="Bobe J."/>
            <person name="Verreycken H."/>
            <person name="Guiguen Y."/>
        </authorList>
    </citation>
    <scope>NUCLEOTIDE SEQUENCE [LARGE SCALE GENOMIC DNA]</scope>
    <source>
        <strain evidence="20">Up_M1</strain>
        <tissue evidence="20">Testis</tissue>
    </source>
</reference>
<keyword evidence="6" id="KW-0358">Heparin-binding</keyword>
<evidence type="ECO:0000256" key="7">
    <source>
        <dbReference type="ARBA" id="ARBA00022729"/>
    </source>
</evidence>
<protein>
    <recommendedName>
        <fullName evidence="14">Interphotoreceptor matrix proteoglycan 1</fullName>
    </recommendedName>
    <alternativeName>
        <fullName evidence="15">Sialoprotein associated with cones and rods</fullName>
    </alternativeName>
</protein>
<dbReference type="PANTHER" id="PTHR12199:SF3">
    <property type="entry name" value="INTERPHOTORECEPTOR MATRIX PROTEOGLYCAN 1"/>
    <property type="match status" value="1"/>
</dbReference>
<evidence type="ECO:0000256" key="2">
    <source>
        <dbReference type="ARBA" id="ARBA00004504"/>
    </source>
</evidence>
<keyword evidence="10" id="KW-0675">Receptor</keyword>
<evidence type="ECO:0000313" key="21">
    <source>
        <dbReference type="Proteomes" id="UP001557470"/>
    </source>
</evidence>
<keyword evidence="13" id="KW-0373">Hyaluronic acid</keyword>
<organism evidence="20 21">
    <name type="scientific">Umbra pygmaea</name>
    <name type="common">Eastern mudminnow</name>
    <dbReference type="NCBI Taxonomy" id="75934"/>
    <lineage>
        <taxon>Eukaryota</taxon>
        <taxon>Metazoa</taxon>
        <taxon>Chordata</taxon>
        <taxon>Craniata</taxon>
        <taxon>Vertebrata</taxon>
        <taxon>Euteleostomi</taxon>
        <taxon>Actinopterygii</taxon>
        <taxon>Neopterygii</taxon>
        <taxon>Teleostei</taxon>
        <taxon>Protacanthopterygii</taxon>
        <taxon>Esociformes</taxon>
        <taxon>Umbridae</taxon>
        <taxon>Umbra</taxon>
    </lineage>
</organism>
<evidence type="ECO:0000256" key="4">
    <source>
        <dbReference type="ARBA" id="ARBA00022525"/>
    </source>
</evidence>
<comment type="subcellular location">
    <subcellularLocation>
        <location evidence="2">Cell projection</location>
        <location evidence="2">Cilium</location>
        <location evidence="2">Photoreceptor outer segment</location>
    </subcellularLocation>
    <subcellularLocation>
        <location evidence="1">Photoreceptor inner segment</location>
    </subcellularLocation>
    <subcellularLocation>
        <location evidence="3">Secreted</location>
        <location evidence="3">Extracellular space</location>
        <location evidence="3">Extracellular matrix</location>
        <location evidence="3">Interphotoreceptor matrix</location>
    </subcellularLocation>
</comment>
<evidence type="ECO:0000256" key="5">
    <source>
        <dbReference type="ARBA" id="ARBA00022530"/>
    </source>
</evidence>
<dbReference type="EMBL" id="JAGEUA010000007">
    <property type="protein sequence ID" value="KAL0969388.1"/>
    <property type="molecule type" value="Genomic_DNA"/>
</dbReference>
<evidence type="ECO:0000256" key="17">
    <source>
        <dbReference type="SAM" id="MobiDB-lite"/>
    </source>
</evidence>
<evidence type="ECO:0000256" key="11">
    <source>
        <dbReference type="ARBA" id="ARBA00023180"/>
    </source>
</evidence>
<evidence type="ECO:0000256" key="18">
    <source>
        <dbReference type="SAM" id="SignalP"/>
    </source>
</evidence>
<comment type="caution">
    <text evidence="20">The sequence shown here is derived from an EMBL/GenBank/DDBJ whole genome shotgun (WGS) entry which is preliminary data.</text>
</comment>
<dbReference type="GO" id="GO:0033165">
    <property type="term" value="C:interphotoreceptor matrix"/>
    <property type="evidence" value="ECO:0007669"/>
    <property type="project" value="UniProtKB-SubCell"/>
</dbReference>
<dbReference type="PANTHER" id="PTHR12199">
    <property type="entry name" value="INTERPHOTORECEPTOR MATRIX PROTEOGLYCAN"/>
    <property type="match status" value="1"/>
</dbReference>
<feature type="region of interest" description="Disordered" evidence="17">
    <location>
        <begin position="533"/>
        <end position="566"/>
    </location>
</feature>
<name>A0ABD0X335_UMBPY</name>
<dbReference type="InterPro" id="IPR039861">
    <property type="entry name" value="IMPG"/>
</dbReference>
<keyword evidence="8" id="KW-0677">Repeat</keyword>